<dbReference type="KEGG" id="orp:MOP44_11995"/>
<sequence length="168" mass="18938">MEIAPNAAYSLGQLLLLIFVGLKMIYDRRYGVAKRKQRLKIGDWVRSKGGPIMTILEISAAGARCQWLNGRRLECGWFHPSELELSNASTELNQPTHRQIVPADSSLHSSRQHADSLCRTLPGMEKQYSNSIDPALFELRRIVLLQLAALRVDHRSNQGQTGDQERMG</sequence>
<reference evidence="2" key="1">
    <citation type="submission" date="2021-04" db="EMBL/GenBank/DDBJ databases">
        <title>Phylogenetic analysis of Acidobacteriaceae.</title>
        <authorList>
            <person name="Qiu L."/>
            <person name="Zhang Q."/>
        </authorList>
    </citation>
    <scope>NUCLEOTIDE SEQUENCE</scope>
    <source>
        <strain evidence="2">DSM 25168</strain>
    </source>
</reference>
<protein>
    <submittedName>
        <fullName evidence="2">Uncharacterized protein</fullName>
    </submittedName>
</protein>
<dbReference type="AlphaFoldDB" id="A0A9J7BVD0"/>
<gene>
    <name evidence="2" type="ORF">MOP44_11995</name>
</gene>
<keyword evidence="1" id="KW-1133">Transmembrane helix</keyword>
<keyword evidence="3" id="KW-1185">Reference proteome</keyword>
<organism evidence="2 3">
    <name type="scientific">Occallatibacter riparius</name>
    <dbReference type="NCBI Taxonomy" id="1002689"/>
    <lineage>
        <taxon>Bacteria</taxon>
        <taxon>Pseudomonadati</taxon>
        <taxon>Acidobacteriota</taxon>
        <taxon>Terriglobia</taxon>
        <taxon>Terriglobales</taxon>
        <taxon>Acidobacteriaceae</taxon>
        <taxon>Occallatibacter</taxon>
    </lineage>
</organism>
<dbReference type="EMBL" id="CP093313">
    <property type="protein sequence ID" value="UWZ86639.1"/>
    <property type="molecule type" value="Genomic_DNA"/>
</dbReference>
<keyword evidence="1" id="KW-0812">Transmembrane</keyword>
<feature type="transmembrane region" description="Helical" evidence="1">
    <location>
        <begin position="6"/>
        <end position="26"/>
    </location>
</feature>
<evidence type="ECO:0000313" key="3">
    <source>
        <dbReference type="Proteomes" id="UP001059380"/>
    </source>
</evidence>
<name>A0A9J7BVD0_9BACT</name>
<evidence type="ECO:0000313" key="2">
    <source>
        <dbReference type="EMBL" id="UWZ86639.1"/>
    </source>
</evidence>
<proteinExistence type="predicted"/>
<keyword evidence="1" id="KW-0472">Membrane</keyword>
<evidence type="ECO:0000256" key="1">
    <source>
        <dbReference type="SAM" id="Phobius"/>
    </source>
</evidence>
<dbReference type="RefSeq" id="WP_260796277.1">
    <property type="nucleotide sequence ID" value="NZ_CP093313.1"/>
</dbReference>
<dbReference type="Proteomes" id="UP001059380">
    <property type="component" value="Chromosome"/>
</dbReference>
<accession>A0A9J7BVD0</accession>